<proteinExistence type="predicted"/>
<evidence type="ECO:0000256" key="2">
    <source>
        <dbReference type="ARBA" id="ARBA00022692"/>
    </source>
</evidence>
<evidence type="ECO:0000313" key="7">
    <source>
        <dbReference type="EMBL" id="AVI49834.1"/>
    </source>
</evidence>
<organism evidence="7 8">
    <name type="scientific">Pukyongia salina</name>
    <dbReference type="NCBI Taxonomy" id="2094025"/>
    <lineage>
        <taxon>Bacteria</taxon>
        <taxon>Pseudomonadati</taxon>
        <taxon>Bacteroidota</taxon>
        <taxon>Flavobacteriia</taxon>
        <taxon>Flavobacteriales</taxon>
        <taxon>Flavobacteriaceae</taxon>
        <taxon>Pukyongia</taxon>
    </lineage>
</organism>
<keyword evidence="3" id="KW-1133">Transmembrane helix</keyword>
<dbReference type="InterPro" id="IPR036779">
    <property type="entry name" value="LysM_dom_sf"/>
</dbReference>
<dbReference type="InterPro" id="IPR001828">
    <property type="entry name" value="ANF_lig-bd_rcpt"/>
</dbReference>
<evidence type="ECO:0000256" key="5">
    <source>
        <dbReference type="SAM" id="SignalP"/>
    </source>
</evidence>
<evidence type="ECO:0000256" key="4">
    <source>
        <dbReference type="ARBA" id="ARBA00023136"/>
    </source>
</evidence>
<keyword evidence="4" id="KW-0472">Membrane</keyword>
<dbReference type="Pfam" id="PF01476">
    <property type="entry name" value="LysM"/>
    <property type="match status" value="3"/>
</dbReference>
<evidence type="ECO:0000313" key="8">
    <source>
        <dbReference type="Proteomes" id="UP000238442"/>
    </source>
</evidence>
<evidence type="ECO:0000256" key="3">
    <source>
        <dbReference type="ARBA" id="ARBA00022989"/>
    </source>
</evidence>
<keyword evidence="5" id="KW-0732">Signal</keyword>
<keyword evidence="8" id="KW-1185">Reference proteome</keyword>
<dbReference type="CDD" id="cd00118">
    <property type="entry name" value="LysM"/>
    <property type="match status" value="3"/>
</dbReference>
<protein>
    <submittedName>
        <fullName evidence="7">Peptidoglycan-binding protein LysM</fullName>
    </submittedName>
</protein>
<dbReference type="KEGG" id="aue:C5O00_01090"/>
<feature type="domain" description="LysM" evidence="6">
    <location>
        <begin position="84"/>
        <end position="128"/>
    </location>
</feature>
<evidence type="ECO:0000259" key="6">
    <source>
        <dbReference type="PROSITE" id="PS51782"/>
    </source>
</evidence>
<gene>
    <name evidence="7" type="ORF">C5O00_01090</name>
</gene>
<keyword evidence="2" id="KW-0812">Transmembrane</keyword>
<feature type="domain" description="LysM" evidence="6">
    <location>
        <begin position="153"/>
        <end position="196"/>
    </location>
</feature>
<dbReference type="SUPFAM" id="SSF54106">
    <property type="entry name" value="LysM domain"/>
    <property type="match status" value="3"/>
</dbReference>
<dbReference type="Pfam" id="PF01094">
    <property type="entry name" value="ANF_receptor"/>
    <property type="match status" value="1"/>
</dbReference>
<dbReference type="SUPFAM" id="SSF53822">
    <property type="entry name" value="Periplasmic binding protein-like I"/>
    <property type="match status" value="1"/>
</dbReference>
<dbReference type="GO" id="GO:0016020">
    <property type="term" value="C:membrane"/>
    <property type="evidence" value="ECO:0007669"/>
    <property type="project" value="UniProtKB-SubCell"/>
</dbReference>
<dbReference type="OrthoDB" id="2149800at2"/>
<feature type="domain" description="LysM" evidence="6">
    <location>
        <begin position="26"/>
        <end position="69"/>
    </location>
</feature>
<comment type="subcellular location">
    <subcellularLocation>
        <location evidence="1">Membrane</location>
    </subcellularLocation>
</comment>
<dbReference type="SMART" id="SM00257">
    <property type="entry name" value="LysM"/>
    <property type="match status" value="4"/>
</dbReference>
<dbReference type="Gene3D" id="3.40.50.2300">
    <property type="match status" value="2"/>
</dbReference>
<dbReference type="GO" id="GO:0008932">
    <property type="term" value="F:lytic endotransglycosylase activity"/>
    <property type="evidence" value="ECO:0007669"/>
    <property type="project" value="TreeGrafter"/>
</dbReference>
<dbReference type="AlphaFoldDB" id="A0A2S0HTB9"/>
<accession>A0A2S0HTB9</accession>
<dbReference type="InterPro" id="IPR028082">
    <property type="entry name" value="Peripla_BP_I"/>
</dbReference>
<reference evidence="7 8" key="1">
    <citation type="submission" date="2018-02" db="EMBL/GenBank/DDBJ databases">
        <title>Genomic analysis of the strain RR4-38 isolated from a seawater recirculating aquaculture system.</title>
        <authorList>
            <person name="Kim Y.-S."/>
            <person name="Jang Y.H."/>
            <person name="Kim K.-H."/>
        </authorList>
    </citation>
    <scope>NUCLEOTIDE SEQUENCE [LARGE SCALE GENOMIC DNA]</scope>
    <source>
        <strain evidence="7 8">RR4-38</strain>
    </source>
</reference>
<evidence type="ECO:0000256" key="1">
    <source>
        <dbReference type="ARBA" id="ARBA00004370"/>
    </source>
</evidence>
<dbReference type="Proteomes" id="UP000238442">
    <property type="component" value="Chromosome"/>
</dbReference>
<sequence length="634" mass="71589">MKRIIYCILIGLIMFMGGPALAQQYKTHRVEKGETVYSISKKYGISEETLYELNPDAKNGLRLNALLMIPSEGSATMQEKVSFKKHRVKRKETLFSIAQRYNITVDDIKKYNKELYSRQLKKGERIQIPVFEQVAVTDNTSTTTVETGTASNGKHTVQPKETKYGIARKYGITIAELEALNPLVGENLPIGTVLNVPVDSLIESATIEEEDFEFYEVLPKEGFFRLKVKLGLSQEEIIALNPYAKDGLKEGMILKIPKEKNSDTRDTHVIVNLEDGIKNYRKKKIAVMLPFQLSKADRDSLQNNIDLIKDNGALRVALDFYSGVLMAAEFAKDKGISVELDIYDTEGSESKVSTICTSNDFSNVDAVIGPLLRRNVEKAAASLKKSDTPIFSPLSNREIKISSNLFQTLPSDEMLQQAMLEYLRTHAPGKNVIIISDSKKTKEKAALVEAIPGAKTLAPREKGFLYDTDISSRLDNTRENWVILESDNPVIVANVVGLLNGMPDHVTIRLFTLDKNDAFDYEDVSNIHLANLNFTFPSVNKSYNFKDKSAFLVSYKNKYEVLPNRFAVRGFDVTYDVILRLAIADDVYDASDSNVETEYIENKFRYTKKMFSGYQNNALYIIKYNKDLQFEVVE</sequence>
<feature type="chain" id="PRO_5015769787" evidence="5">
    <location>
        <begin position="23"/>
        <end position="634"/>
    </location>
</feature>
<dbReference type="RefSeq" id="WP_105214163.1">
    <property type="nucleotide sequence ID" value="NZ_CP027062.1"/>
</dbReference>
<dbReference type="InterPro" id="IPR018392">
    <property type="entry name" value="LysM"/>
</dbReference>
<dbReference type="Gene3D" id="3.10.350.10">
    <property type="entry name" value="LysM domain"/>
    <property type="match status" value="3"/>
</dbReference>
<dbReference type="EMBL" id="CP027062">
    <property type="protein sequence ID" value="AVI49834.1"/>
    <property type="molecule type" value="Genomic_DNA"/>
</dbReference>
<dbReference type="PROSITE" id="PS51782">
    <property type="entry name" value="LYSM"/>
    <property type="match status" value="3"/>
</dbReference>
<dbReference type="PANTHER" id="PTHR33734">
    <property type="entry name" value="LYSM DOMAIN-CONTAINING GPI-ANCHORED PROTEIN 2"/>
    <property type="match status" value="1"/>
</dbReference>
<dbReference type="CDD" id="cd06268">
    <property type="entry name" value="PBP1_ABC_transporter_LIVBP-like"/>
    <property type="match status" value="1"/>
</dbReference>
<name>A0A2S0HTB9_9FLAO</name>
<dbReference type="PANTHER" id="PTHR33734:SF22">
    <property type="entry name" value="MEMBRANE-BOUND LYTIC MUREIN TRANSGLYCOSYLASE D"/>
    <property type="match status" value="1"/>
</dbReference>
<feature type="signal peptide" evidence="5">
    <location>
        <begin position="1"/>
        <end position="22"/>
    </location>
</feature>